<protein>
    <submittedName>
        <fullName evidence="4">Peptidylprolyl isomerase</fullName>
    </submittedName>
</protein>
<dbReference type="InterPro" id="IPR050245">
    <property type="entry name" value="PrsA_foldase"/>
</dbReference>
<dbReference type="PANTHER" id="PTHR47245">
    <property type="entry name" value="PEPTIDYLPROLYL ISOMERASE"/>
    <property type="match status" value="1"/>
</dbReference>
<name>A0A084TNC6_9FLAO</name>
<evidence type="ECO:0000256" key="1">
    <source>
        <dbReference type="PROSITE-ProRule" id="PRU00278"/>
    </source>
</evidence>
<reference evidence="4 5" key="1">
    <citation type="journal article" date="2014" name="Genome Announc.">
        <title>Draft Genome Sequence of the Algicidal Bacterium Mangrovimonas yunxiaonensis Strain LY01.</title>
        <authorList>
            <person name="Li Y."/>
            <person name="Zhu H."/>
            <person name="Li C."/>
            <person name="Zhang H."/>
            <person name="Chen Z."/>
            <person name="Zheng W."/>
            <person name="Xu H."/>
            <person name="Zheng T."/>
        </authorList>
    </citation>
    <scope>NUCLEOTIDE SEQUENCE [LARGE SCALE GENOMIC DNA]</scope>
    <source>
        <strain evidence="4 5">LY01</strain>
    </source>
</reference>
<dbReference type="PANTHER" id="PTHR47245:SF2">
    <property type="entry name" value="PEPTIDYL-PROLYL CIS-TRANS ISOMERASE HP_0175-RELATED"/>
    <property type="match status" value="1"/>
</dbReference>
<evidence type="ECO:0000313" key="5">
    <source>
        <dbReference type="Proteomes" id="UP000028521"/>
    </source>
</evidence>
<accession>A0A084TNC6</accession>
<comment type="caution">
    <text evidence="4">The sequence shown here is derived from an EMBL/GenBank/DDBJ whole genome shotgun (WGS) entry which is preliminary data.</text>
</comment>
<dbReference type="EMBL" id="JPFK01000002">
    <property type="protein sequence ID" value="KFB02212.1"/>
    <property type="molecule type" value="Genomic_DNA"/>
</dbReference>
<dbReference type="Pfam" id="PF00639">
    <property type="entry name" value="Rotamase"/>
    <property type="match status" value="1"/>
</dbReference>
<dbReference type="InterPro" id="IPR000297">
    <property type="entry name" value="PPIase_PpiC"/>
</dbReference>
<dbReference type="InterPro" id="IPR046357">
    <property type="entry name" value="PPIase_dom_sf"/>
</dbReference>
<dbReference type="RefSeq" id="WP_036117966.1">
    <property type="nucleotide sequence ID" value="NZ_BMET01000002.1"/>
</dbReference>
<dbReference type="OrthoDB" id="14196at2"/>
<evidence type="ECO:0000259" key="3">
    <source>
        <dbReference type="PROSITE" id="PS50198"/>
    </source>
</evidence>
<dbReference type="Proteomes" id="UP000028521">
    <property type="component" value="Unassembled WGS sequence"/>
</dbReference>
<evidence type="ECO:0000313" key="4">
    <source>
        <dbReference type="EMBL" id="KFB02212.1"/>
    </source>
</evidence>
<sequence length="650" mass="74713">MHRLYILVLFLATSVMVQAQDLEDEILFTVEGTPVYAKEFVRVFNKNLDLVQDESQKDVEAYLQLFVNYKLKLKEAEALGLNQKAAYKKELEGYKKQLAKNYMSDSKVTNQLIEEAYQRMANEVKASHILIRLNQDASPEDTLNVYNRLVKLRERVQAEGFDKVKNDVHDGQTVFAEDLGYFSGFKMVYKFENAAYNTPVGEISMPFKTRFGYHIVKVYDKRKSRGERTVAHIMVANKSTDKSTNADVENRINDIYQKLQQGEDFETLAKQFSEDKGSATQGGKLPPFESGQLSSSKFEDVAFGLQEQGDLSKPFETEFGWHIVKLYKKTPIKPFEVLQPELEAKVKRDSRSNLINEALIAKLKQEYNIEDNTAALTYFTTILNTSYFKGMWQLPKDFPSEKPLVKIGDLQLTYSDFGEYLVRTQRRPTPEKPLATLVTQNYEAFLGSHLMQYREANLEDVNEEYAHIIEEYRDGLLLFDLMETTIWQAAKEDSLGLEKFYQDHKAAYYWNTRVNADVASSPNKQIVKKAAKMLRKGETTDTIKEALNKNDQVNIMFTSGILEVGHQALPEALTLEKGISNIYQKDDTFLVVNVKEVFPKTTKALADVRGMVLTDFQNYKEQKFIEKLHKKYAVTIDQAVLNQIKSQINK</sequence>
<organism evidence="4 5">
    <name type="scientific">Mangrovimonas yunxiaonensis</name>
    <dbReference type="NCBI Taxonomy" id="1197477"/>
    <lineage>
        <taxon>Bacteria</taxon>
        <taxon>Pseudomonadati</taxon>
        <taxon>Bacteroidota</taxon>
        <taxon>Flavobacteriia</taxon>
        <taxon>Flavobacteriales</taxon>
        <taxon>Flavobacteriaceae</taxon>
        <taxon>Mangrovimonas</taxon>
    </lineage>
</organism>
<keyword evidence="5" id="KW-1185">Reference proteome</keyword>
<feature type="signal peptide" evidence="2">
    <location>
        <begin position="1"/>
        <end position="19"/>
    </location>
</feature>
<keyword evidence="1" id="KW-0697">Rotamase</keyword>
<dbReference type="STRING" id="1197477.IA57_00830"/>
<evidence type="ECO:0000256" key="2">
    <source>
        <dbReference type="SAM" id="SignalP"/>
    </source>
</evidence>
<dbReference type="SUPFAM" id="SSF109998">
    <property type="entry name" value="Triger factor/SurA peptide-binding domain-like"/>
    <property type="match status" value="1"/>
</dbReference>
<reference evidence="5" key="2">
    <citation type="submission" date="2014-07" db="EMBL/GenBank/DDBJ databases">
        <title>Genome sequence of Mangrovimonas yunxiaonensis.</title>
        <authorList>
            <person name="Li Y."/>
            <person name="Zheng T."/>
        </authorList>
    </citation>
    <scope>NUCLEOTIDE SEQUENCE [LARGE SCALE GENOMIC DNA]</scope>
    <source>
        <strain evidence="5">LY01</strain>
    </source>
</reference>
<dbReference type="Gene3D" id="3.10.50.40">
    <property type="match status" value="2"/>
</dbReference>
<proteinExistence type="predicted"/>
<dbReference type="InterPro" id="IPR027304">
    <property type="entry name" value="Trigger_fact/SurA_dom_sf"/>
</dbReference>
<gene>
    <name evidence="4" type="ORF">IA57_00830</name>
</gene>
<feature type="domain" description="PpiC" evidence="3">
    <location>
        <begin position="121"/>
        <end position="220"/>
    </location>
</feature>
<dbReference type="SUPFAM" id="SSF54534">
    <property type="entry name" value="FKBP-like"/>
    <property type="match status" value="2"/>
</dbReference>
<dbReference type="eggNOG" id="COG0760">
    <property type="taxonomic scope" value="Bacteria"/>
</dbReference>
<feature type="domain" description="PpiC" evidence="3">
    <location>
        <begin position="225"/>
        <end position="328"/>
    </location>
</feature>
<dbReference type="GO" id="GO:0003755">
    <property type="term" value="F:peptidyl-prolyl cis-trans isomerase activity"/>
    <property type="evidence" value="ECO:0007669"/>
    <property type="project" value="UniProtKB-KW"/>
</dbReference>
<dbReference type="AlphaFoldDB" id="A0A084TNC6"/>
<keyword evidence="1 4" id="KW-0413">Isomerase</keyword>
<dbReference type="Pfam" id="PF13616">
    <property type="entry name" value="Rotamase_3"/>
    <property type="match status" value="1"/>
</dbReference>
<feature type="chain" id="PRO_5007755499" evidence="2">
    <location>
        <begin position="20"/>
        <end position="650"/>
    </location>
</feature>
<keyword evidence="2" id="KW-0732">Signal</keyword>
<dbReference type="PROSITE" id="PS50198">
    <property type="entry name" value="PPIC_PPIASE_2"/>
    <property type="match status" value="2"/>
</dbReference>